<keyword evidence="5" id="KW-0732">Signal</keyword>
<evidence type="ECO:0000256" key="4">
    <source>
        <dbReference type="SAM" id="MobiDB-lite"/>
    </source>
</evidence>
<reference evidence="8" key="1">
    <citation type="journal article" date="2014" name="Genome Announc.">
        <title>Draft genome sequence of the plant-pathogenic soil fungus Rhizoctonia solani anastomosis group 3 strain Rhs1AP.</title>
        <authorList>
            <person name="Cubeta M.A."/>
            <person name="Thomas E."/>
            <person name="Dean R.A."/>
            <person name="Jabaji S."/>
            <person name="Neate S.M."/>
            <person name="Tavantzis S."/>
            <person name="Toda T."/>
            <person name="Vilgalys R."/>
            <person name="Bharathan N."/>
            <person name="Fedorova-Abrams N."/>
            <person name="Pakala S.B."/>
            <person name="Pakala S.M."/>
            <person name="Zafar N."/>
            <person name="Joardar V."/>
            <person name="Losada L."/>
            <person name="Nierman W.C."/>
        </authorList>
    </citation>
    <scope>NUCLEOTIDE SEQUENCE [LARGE SCALE GENOMIC DNA]</scope>
    <source>
        <strain evidence="8">AG-3</strain>
    </source>
</reference>
<gene>
    <name evidence="7" type="ORF">RSOL_016460</name>
</gene>
<dbReference type="Gene3D" id="2.40.70.10">
    <property type="entry name" value="Acid Proteases"/>
    <property type="match status" value="2"/>
</dbReference>
<dbReference type="PROSITE" id="PS51767">
    <property type="entry name" value="PEPTIDASE_A1"/>
    <property type="match status" value="1"/>
</dbReference>
<dbReference type="GO" id="GO:0006508">
    <property type="term" value="P:proteolysis"/>
    <property type="evidence" value="ECO:0007669"/>
    <property type="project" value="UniProtKB-KW"/>
</dbReference>
<dbReference type="PRINTS" id="PR00792">
    <property type="entry name" value="PEPSIN"/>
</dbReference>
<evidence type="ECO:0000256" key="2">
    <source>
        <dbReference type="ARBA" id="ARBA00022750"/>
    </source>
</evidence>
<dbReference type="InterPro" id="IPR001461">
    <property type="entry name" value="Aspartic_peptidase_A1"/>
</dbReference>
<accession>X8IVD7</accession>
<dbReference type="CDD" id="cd05471">
    <property type="entry name" value="pepsin_like"/>
    <property type="match status" value="1"/>
</dbReference>
<feature type="non-terminal residue" evidence="7">
    <location>
        <position position="340"/>
    </location>
</feature>
<evidence type="ECO:0000259" key="6">
    <source>
        <dbReference type="PROSITE" id="PS51767"/>
    </source>
</evidence>
<evidence type="ECO:0000256" key="5">
    <source>
        <dbReference type="SAM" id="SignalP"/>
    </source>
</evidence>
<dbReference type="PROSITE" id="PS00141">
    <property type="entry name" value="ASP_PROTEASE"/>
    <property type="match status" value="1"/>
</dbReference>
<organism evidence="7 8">
    <name type="scientific">Rhizoctonia solani AG-3 Rhs1AP</name>
    <dbReference type="NCBI Taxonomy" id="1086054"/>
    <lineage>
        <taxon>Eukaryota</taxon>
        <taxon>Fungi</taxon>
        <taxon>Dikarya</taxon>
        <taxon>Basidiomycota</taxon>
        <taxon>Agaricomycotina</taxon>
        <taxon>Agaricomycetes</taxon>
        <taxon>Cantharellales</taxon>
        <taxon>Ceratobasidiaceae</taxon>
        <taxon>Rhizoctonia</taxon>
    </lineage>
</organism>
<dbReference type="AlphaFoldDB" id="X8IVD7"/>
<dbReference type="InterPro" id="IPR033121">
    <property type="entry name" value="PEPTIDASE_A1"/>
</dbReference>
<keyword evidence="3 7" id="KW-0645">Protease</keyword>
<feature type="domain" description="Peptidase A1" evidence="6">
    <location>
        <begin position="1"/>
        <end position="306"/>
    </location>
</feature>
<keyword evidence="2 3" id="KW-0064">Aspartyl protease</keyword>
<dbReference type="InterPro" id="IPR034164">
    <property type="entry name" value="Pepsin-like_dom"/>
</dbReference>
<dbReference type="GO" id="GO:0004190">
    <property type="term" value="F:aspartic-type endopeptidase activity"/>
    <property type="evidence" value="ECO:0007669"/>
    <property type="project" value="UniProtKB-KW"/>
</dbReference>
<dbReference type="InterPro" id="IPR021109">
    <property type="entry name" value="Peptidase_aspartic_dom_sf"/>
</dbReference>
<evidence type="ECO:0000313" key="8">
    <source>
        <dbReference type="Proteomes" id="UP000030108"/>
    </source>
</evidence>
<dbReference type="EMBL" id="JATN01000322">
    <property type="protein sequence ID" value="EUC53735.1"/>
    <property type="molecule type" value="Genomic_DNA"/>
</dbReference>
<feature type="region of interest" description="Disordered" evidence="4">
    <location>
        <begin position="312"/>
        <end position="340"/>
    </location>
</feature>
<keyword evidence="3" id="KW-0378">Hydrolase</keyword>
<comment type="caution">
    <text evidence="7">The sequence shown here is derived from an EMBL/GenBank/DDBJ whole genome shotgun (WGS) entry which is preliminary data.</text>
</comment>
<sequence length="340" mass="37167">MLHLISLLTLAAASPAFGAHPHAKVISIPLEELTLPTEDSIAKPRALTHQANWDAVRYHSKVQKTRVSKSSVSSFKRHNAPLYNLQNVAWGPLYADTITIGGLSAEDQQFSAADYKGDPLSADASKRTISSRIFSMYLSSGPGSEFYIGGINSKKYTGKITYTPQLEDKWMVVGSASANSEVRYRGKMIIDSGATLIYGSRDSVWHLWKTVDGAEACIERKCGGPGYFTFPCNTAAKFSFMFNGQDFPFTQKDLIVHKVPGEGNLCMGAILAMDSLLVDDTWLLGTRFMKTVYTIFDMDKFRVGFATPVHLKENHRAPGGSGNSSASQETPKSLGVPHPT</sequence>
<feature type="chain" id="PRO_5004986099" evidence="5">
    <location>
        <begin position="19"/>
        <end position="340"/>
    </location>
</feature>
<proteinExistence type="inferred from homology"/>
<evidence type="ECO:0000256" key="1">
    <source>
        <dbReference type="ARBA" id="ARBA00007447"/>
    </source>
</evidence>
<dbReference type="PANTHER" id="PTHR47966:SF51">
    <property type="entry name" value="BETA-SITE APP-CLEAVING ENZYME, ISOFORM A-RELATED"/>
    <property type="match status" value="1"/>
</dbReference>
<feature type="signal peptide" evidence="5">
    <location>
        <begin position="1"/>
        <end position="18"/>
    </location>
</feature>
<evidence type="ECO:0000256" key="3">
    <source>
        <dbReference type="RuleBase" id="RU000454"/>
    </source>
</evidence>
<dbReference type="InterPro" id="IPR001969">
    <property type="entry name" value="Aspartic_peptidase_AS"/>
</dbReference>
<name>X8IVD7_9AGAM</name>
<protein>
    <submittedName>
        <fullName evidence="7">Eukaryotic aspartyl protease</fullName>
    </submittedName>
</protein>
<dbReference type="Proteomes" id="UP000030108">
    <property type="component" value="Unassembled WGS sequence"/>
</dbReference>
<comment type="similarity">
    <text evidence="1 3">Belongs to the peptidase A1 family.</text>
</comment>
<dbReference type="Pfam" id="PF00026">
    <property type="entry name" value="Asp"/>
    <property type="match status" value="1"/>
</dbReference>
<dbReference type="SUPFAM" id="SSF50630">
    <property type="entry name" value="Acid proteases"/>
    <property type="match status" value="1"/>
</dbReference>
<dbReference type="PANTHER" id="PTHR47966">
    <property type="entry name" value="BETA-SITE APP-CLEAVING ENZYME, ISOFORM A-RELATED"/>
    <property type="match status" value="1"/>
</dbReference>
<evidence type="ECO:0000313" key="7">
    <source>
        <dbReference type="EMBL" id="EUC53735.1"/>
    </source>
</evidence>